<keyword evidence="2" id="KW-1133">Transmembrane helix</keyword>
<evidence type="ECO:0000313" key="3">
    <source>
        <dbReference type="EMBL" id="KJS63216.1"/>
    </source>
</evidence>
<evidence type="ECO:0000256" key="2">
    <source>
        <dbReference type="SAM" id="Phobius"/>
    </source>
</evidence>
<keyword evidence="2" id="KW-0472">Membrane</keyword>
<protein>
    <recommendedName>
        <fullName evidence="5">Gram-positive cocci surface proteins LPxTG domain-containing protein</fullName>
    </recommendedName>
</protein>
<proteinExistence type="predicted"/>
<feature type="compositionally biased region" description="Low complexity" evidence="1">
    <location>
        <begin position="226"/>
        <end position="263"/>
    </location>
</feature>
<evidence type="ECO:0008006" key="5">
    <source>
        <dbReference type="Google" id="ProtNLM"/>
    </source>
</evidence>
<dbReference type="PATRIC" id="fig|359131.3.peg.4878"/>
<dbReference type="Proteomes" id="UP000033699">
    <property type="component" value="Unassembled WGS sequence"/>
</dbReference>
<accession>A0A0F2TL20</accession>
<reference evidence="3 4" key="1">
    <citation type="submission" date="2015-02" db="EMBL/GenBank/DDBJ databases">
        <authorList>
            <person name="Ju K.-S."/>
            <person name="Doroghazi J.R."/>
            <person name="Metcalf W."/>
        </authorList>
    </citation>
    <scope>NUCLEOTIDE SEQUENCE [LARGE SCALE GENOMIC DNA]</scope>
    <source>
        <strain evidence="3 4">ATCC 31215</strain>
    </source>
</reference>
<dbReference type="EMBL" id="JZKH01000005">
    <property type="protein sequence ID" value="KJS63216.1"/>
    <property type="molecule type" value="Genomic_DNA"/>
</dbReference>
<dbReference type="AlphaFoldDB" id="A0A0F2TL20"/>
<organism evidence="3 4">
    <name type="scientific">Streptomyces rubellomurinus (strain ATCC 31215)</name>
    <dbReference type="NCBI Taxonomy" id="359131"/>
    <lineage>
        <taxon>Bacteria</taxon>
        <taxon>Bacillati</taxon>
        <taxon>Actinomycetota</taxon>
        <taxon>Actinomycetes</taxon>
        <taxon>Kitasatosporales</taxon>
        <taxon>Streptomycetaceae</taxon>
        <taxon>Streptomyces</taxon>
    </lineage>
</organism>
<evidence type="ECO:0000256" key="1">
    <source>
        <dbReference type="SAM" id="MobiDB-lite"/>
    </source>
</evidence>
<feature type="transmembrane region" description="Helical" evidence="2">
    <location>
        <begin position="276"/>
        <end position="295"/>
    </location>
</feature>
<dbReference type="RefSeq" id="WP_045692691.1">
    <property type="nucleotide sequence ID" value="NZ_JZKH01000005.1"/>
</dbReference>
<sequence>MRTSAITRFAKNDRARSARRGLAALATTVVLAGGVQVLGAGSAWACGDARYGTPHKVEKPTVPSADFRTFDSNSVAADGSWTEFGLSIANFTGADVARTAPNFALASATQGVPLRTKDLRVQVMQHGAWKSLDLDVDCIGIDVDTDSLAQPLSNGRAANFMFRVSLSPDAPKGLTSLNLVTDARNDKATLESWDFRTVKVTHPRTAPAAPAKPEATKKPAKPAPAEPAADRTPAPAAKAAEPAKAPAATPTAAPATTAPAGTPELAHTGAAENNTFLAVSSAVLLALGAGVLIAVRRLRPQR</sequence>
<feature type="region of interest" description="Disordered" evidence="1">
    <location>
        <begin position="201"/>
        <end position="266"/>
    </location>
</feature>
<keyword evidence="2" id="KW-0812">Transmembrane</keyword>
<comment type="caution">
    <text evidence="3">The sequence shown here is derived from an EMBL/GenBank/DDBJ whole genome shotgun (WGS) entry which is preliminary data.</text>
</comment>
<name>A0A0F2TL20_STRR3</name>
<keyword evidence="4" id="KW-1185">Reference proteome</keyword>
<dbReference type="OrthoDB" id="3873262at2"/>
<gene>
    <name evidence="3" type="ORF">VM95_04540</name>
</gene>
<evidence type="ECO:0000313" key="4">
    <source>
        <dbReference type="Proteomes" id="UP000033699"/>
    </source>
</evidence>